<dbReference type="AlphaFoldDB" id="A0A1V0RMW5"/>
<dbReference type="SUPFAM" id="SSF53822">
    <property type="entry name" value="Periplasmic binding protein-like I"/>
    <property type="match status" value="1"/>
</dbReference>
<evidence type="ECO:0000313" key="7">
    <source>
        <dbReference type="Proteomes" id="UP000192273"/>
    </source>
</evidence>
<evidence type="ECO:0000256" key="3">
    <source>
        <dbReference type="ARBA" id="ARBA00022970"/>
    </source>
</evidence>
<dbReference type="PANTHER" id="PTHR30483">
    <property type="entry name" value="LEUCINE-SPECIFIC-BINDING PROTEIN"/>
    <property type="match status" value="1"/>
</dbReference>
<protein>
    <submittedName>
        <fullName evidence="6">ABC transporter substrate-binding protein</fullName>
    </submittedName>
</protein>
<feature type="signal peptide" evidence="4">
    <location>
        <begin position="1"/>
        <end position="22"/>
    </location>
</feature>
<dbReference type="GO" id="GO:0006865">
    <property type="term" value="P:amino acid transport"/>
    <property type="evidence" value="ECO:0007669"/>
    <property type="project" value="UniProtKB-KW"/>
</dbReference>
<evidence type="ECO:0000256" key="4">
    <source>
        <dbReference type="SAM" id="SignalP"/>
    </source>
</evidence>
<evidence type="ECO:0000256" key="1">
    <source>
        <dbReference type="ARBA" id="ARBA00010062"/>
    </source>
</evidence>
<feature type="domain" description="Leucine-binding protein" evidence="5">
    <location>
        <begin position="25"/>
        <end position="350"/>
    </location>
</feature>
<dbReference type="InterPro" id="IPR028082">
    <property type="entry name" value="Peripla_BP_I"/>
</dbReference>
<accession>A0A1V0RMW5</accession>
<comment type="similarity">
    <text evidence="1">Belongs to the leucine-binding protein family.</text>
</comment>
<dbReference type="Gene3D" id="3.40.50.2300">
    <property type="match status" value="2"/>
</dbReference>
<dbReference type="InterPro" id="IPR028081">
    <property type="entry name" value="Leu-bd"/>
</dbReference>
<evidence type="ECO:0000259" key="5">
    <source>
        <dbReference type="Pfam" id="PF13458"/>
    </source>
</evidence>
<dbReference type="InterPro" id="IPR051010">
    <property type="entry name" value="BCAA_transport"/>
</dbReference>
<dbReference type="RefSeq" id="WP_081507005.1">
    <property type="nucleotide sequence ID" value="NZ_CP020474.1"/>
</dbReference>
<organism evidence="6 7">
    <name type="scientific">Roseovarius mucosus</name>
    <dbReference type="NCBI Taxonomy" id="215743"/>
    <lineage>
        <taxon>Bacteria</taxon>
        <taxon>Pseudomonadati</taxon>
        <taxon>Pseudomonadota</taxon>
        <taxon>Alphaproteobacteria</taxon>
        <taxon>Rhodobacterales</taxon>
        <taxon>Roseobacteraceae</taxon>
        <taxon>Roseovarius</taxon>
    </lineage>
</organism>
<dbReference type="KEGG" id="rmm:ROSMUCSMR3_01639"/>
<feature type="chain" id="PRO_5013024918" evidence="4">
    <location>
        <begin position="23"/>
        <end position="412"/>
    </location>
</feature>
<dbReference type="Proteomes" id="UP000192273">
    <property type="component" value="Chromosome"/>
</dbReference>
<evidence type="ECO:0000313" key="6">
    <source>
        <dbReference type="EMBL" id="ARE83123.1"/>
    </source>
</evidence>
<dbReference type="Pfam" id="PF13458">
    <property type="entry name" value="Peripla_BP_6"/>
    <property type="match status" value="1"/>
</dbReference>
<reference evidence="6 7" key="1">
    <citation type="submission" date="2017-03" db="EMBL/GenBank/DDBJ databases">
        <title>Genome Sequence of Roseovarius mucosus strain SMR3 Isolated from a culture of the Diatom Skeletonema marinoi.</title>
        <authorList>
            <person name="Topel M."/>
            <person name="Pinder M."/>
            <person name="Johansson O.N."/>
            <person name="Kourtchenko O."/>
            <person name="Godhe A."/>
            <person name="Clarke A.K."/>
        </authorList>
    </citation>
    <scope>NUCLEOTIDE SEQUENCE [LARGE SCALE GENOMIC DNA]</scope>
    <source>
        <strain evidence="6 7">SMR3</strain>
    </source>
</reference>
<dbReference type="EMBL" id="CP020474">
    <property type="protein sequence ID" value="ARE83123.1"/>
    <property type="molecule type" value="Genomic_DNA"/>
</dbReference>
<evidence type="ECO:0000256" key="2">
    <source>
        <dbReference type="ARBA" id="ARBA00022729"/>
    </source>
</evidence>
<name>A0A1V0RMW5_9RHOB</name>
<dbReference type="OrthoDB" id="9768099at2"/>
<gene>
    <name evidence="6" type="ORF">ROSMUCSMR3_01639</name>
</gene>
<keyword evidence="2 4" id="KW-0732">Signal</keyword>
<keyword evidence="3" id="KW-0029">Amino-acid transport</keyword>
<sequence>MKKLLLTASALALAAGAASAQAACPIKIGATAPLSAPGAVTGGEAMRDAMAIAEADINAAGGVLGCEVQVVVADDEGLPERGRAVMERLIAQDQVVAVGGGYHSSVGLANMEVADAAGIPVVYAETWNDGITGAGLKHIFRIAPLSSEVAAIFSSFAATVPGVKKVVMVAENTDYGLPASEQTKAGLDKAGIASSVYTVDIGTQDFSGIIERIKAEDPDMIIQLLTGEASYNFTQQSAEAGIGPQDLPTTCDQAALESGAFWQNVPDGNLCFVNAVGLPRALYNDKTNAFVAAYTAKTGKSAAESYAMEAYDSIMILAEAMKIAGSTEGDAIVTALENITYQGVLGEITFPYNSANPPATAGVPDYFWHQFPNPAVTMVQYQAPGQLAADAPNVFPPVYKTGEPIWPASVQQ</sequence>
<keyword evidence="3" id="KW-0813">Transport</keyword>
<proteinExistence type="inferred from homology"/>
<keyword evidence="7" id="KW-1185">Reference proteome</keyword>
<dbReference type="CDD" id="cd06345">
    <property type="entry name" value="PBP1_ABC_ligand_binding-like"/>
    <property type="match status" value="1"/>
</dbReference>